<keyword evidence="9 13" id="KW-0067">ATP-binding</keyword>
<dbReference type="InterPro" id="IPR013087">
    <property type="entry name" value="Znf_C2H2_type"/>
</dbReference>
<gene>
    <name evidence="13 16" type="primary">accD</name>
    <name evidence="16" type="ORF">Dxin01_01850</name>
</gene>
<feature type="region of interest" description="Disordered" evidence="14">
    <location>
        <begin position="283"/>
        <end position="306"/>
    </location>
</feature>
<evidence type="ECO:0000256" key="2">
    <source>
        <dbReference type="ARBA" id="ARBA00022516"/>
    </source>
</evidence>
<dbReference type="InterPro" id="IPR000438">
    <property type="entry name" value="Acetyl_CoA_COase_Trfase_b_su"/>
</dbReference>
<protein>
    <recommendedName>
        <fullName evidence="13">Acetyl-coenzyme A carboxylase carboxyl transferase subunit beta</fullName>
        <shortName evidence="13">ACCase subunit beta</shortName>
        <shortName evidence="13">Acetyl-CoA carboxylase carboxyltransferase subunit beta</shortName>
        <ecNumber evidence="13">2.1.3.15</ecNumber>
    </recommendedName>
</protein>
<dbReference type="EC" id="2.1.3.15" evidence="13"/>
<comment type="catalytic activity">
    <reaction evidence="13">
        <text>N(6)-carboxybiotinyl-L-lysyl-[protein] + acetyl-CoA = N(6)-biotinyl-L-lysyl-[protein] + malonyl-CoA</text>
        <dbReference type="Rhea" id="RHEA:54728"/>
        <dbReference type="Rhea" id="RHEA-COMP:10505"/>
        <dbReference type="Rhea" id="RHEA-COMP:10506"/>
        <dbReference type="ChEBI" id="CHEBI:57288"/>
        <dbReference type="ChEBI" id="CHEBI:57384"/>
        <dbReference type="ChEBI" id="CHEBI:83144"/>
        <dbReference type="ChEBI" id="CHEBI:83145"/>
        <dbReference type="EC" id="2.1.3.15"/>
    </reaction>
</comment>
<dbReference type="NCBIfam" id="TIGR00515">
    <property type="entry name" value="accD"/>
    <property type="match status" value="1"/>
</dbReference>
<dbReference type="PANTHER" id="PTHR42995:SF5">
    <property type="entry name" value="ACETYL-COENZYME A CARBOXYLASE CARBOXYL TRANSFERASE SUBUNIT BETA, CHLOROPLASTIC"/>
    <property type="match status" value="1"/>
</dbReference>
<feature type="domain" description="CoA carboxyltransferase N-terminal" evidence="15">
    <location>
        <begin position="24"/>
        <end position="293"/>
    </location>
</feature>
<keyword evidence="6 13" id="KW-0863">Zinc-finger</keyword>
<reference evidence="16 17" key="1">
    <citation type="submission" date="2024-02" db="EMBL/GenBank/DDBJ databases">
        <title>Deinococcus xinjiangensis NBRC 107630.</title>
        <authorList>
            <person name="Ichikawa N."/>
            <person name="Katano-Makiyama Y."/>
            <person name="Hidaka K."/>
        </authorList>
    </citation>
    <scope>NUCLEOTIDE SEQUENCE [LARGE SCALE GENOMIC DNA]</scope>
    <source>
        <strain evidence="16 17">NBRC 107630</strain>
    </source>
</reference>
<keyword evidence="4 13" id="KW-0479">Metal-binding</keyword>
<feature type="zinc finger region" description="C4-type" evidence="13">
    <location>
        <begin position="28"/>
        <end position="50"/>
    </location>
</feature>
<comment type="pathway">
    <text evidence="13">Lipid metabolism; malonyl-CoA biosynthesis; malonyl-CoA from acetyl-CoA: step 1/1.</text>
</comment>
<dbReference type="RefSeq" id="WP_353542081.1">
    <property type="nucleotide sequence ID" value="NZ_BAABRN010000018.1"/>
</dbReference>
<feature type="region of interest" description="Disordered" evidence="14">
    <location>
        <begin position="1"/>
        <end position="21"/>
    </location>
</feature>
<dbReference type="InterPro" id="IPR011762">
    <property type="entry name" value="COA_CT_N"/>
</dbReference>
<evidence type="ECO:0000256" key="11">
    <source>
        <dbReference type="ARBA" id="ARBA00023160"/>
    </source>
</evidence>
<keyword evidence="5 13" id="KW-0547">Nucleotide-binding</keyword>
<dbReference type="Gene3D" id="3.90.226.10">
    <property type="entry name" value="2-enoyl-CoA Hydratase, Chain A, domain 1"/>
    <property type="match status" value="1"/>
</dbReference>
<keyword evidence="3 13" id="KW-0808">Transferase</keyword>
<dbReference type="PROSITE" id="PS50980">
    <property type="entry name" value="COA_CT_NTER"/>
    <property type="match status" value="1"/>
</dbReference>
<evidence type="ECO:0000313" key="16">
    <source>
        <dbReference type="EMBL" id="GAA5502111.1"/>
    </source>
</evidence>
<dbReference type="PRINTS" id="PR01070">
    <property type="entry name" value="ACCCTRFRASEB"/>
</dbReference>
<evidence type="ECO:0000256" key="12">
    <source>
        <dbReference type="ARBA" id="ARBA00025280"/>
    </source>
</evidence>
<feature type="binding site" evidence="13">
    <location>
        <position position="47"/>
    </location>
    <ligand>
        <name>Zn(2+)</name>
        <dbReference type="ChEBI" id="CHEBI:29105"/>
    </ligand>
</feature>
<keyword evidence="8 13" id="KW-0862">Zinc</keyword>
<dbReference type="EMBL" id="BAABRN010000018">
    <property type="protein sequence ID" value="GAA5502111.1"/>
    <property type="molecule type" value="Genomic_DNA"/>
</dbReference>
<evidence type="ECO:0000256" key="1">
    <source>
        <dbReference type="ARBA" id="ARBA00004496"/>
    </source>
</evidence>
<evidence type="ECO:0000256" key="3">
    <source>
        <dbReference type="ARBA" id="ARBA00022679"/>
    </source>
</evidence>
<keyword evidence="17" id="KW-1185">Reference proteome</keyword>
<dbReference type="GO" id="GO:0016740">
    <property type="term" value="F:transferase activity"/>
    <property type="evidence" value="ECO:0007669"/>
    <property type="project" value="UniProtKB-KW"/>
</dbReference>
<evidence type="ECO:0000256" key="14">
    <source>
        <dbReference type="SAM" id="MobiDB-lite"/>
    </source>
</evidence>
<comment type="subunit">
    <text evidence="13">Acetyl-CoA carboxylase is a heterohexamer composed of biotin carboxyl carrier protein (AccB), biotin carboxylase (AccC) and two subunits each of ACCase subunit alpha (AccA) and ACCase subunit beta (AccD).</text>
</comment>
<comment type="similarity">
    <text evidence="13">Belongs to the AccD/PCCB family.</text>
</comment>
<evidence type="ECO:0000256" key="5">
    <source>
        <dbReference type="ARBA" id="ARBA00022741"/>
    </source>
</evidence>
<evidence type="ECO:0000256" key="10">
    <source>
        <dbReference type="ARBA" id="ARBA00023098"/>
    </source>
</evidence>
<comment type="caution">
    <text evidence="16">The sequence shown here is derived from an EMBL/GenBank/DDBJ whole genome shotgun (WGS) entry which is preliminary data.</text>
</comment>
<feature type="binding site" evidence="13">
    <location>
        <position position="50"/>
    </location>
    <ligand>
        <name>Zn(2+)</name>
        <dbReference type="ChEBI" id="CHEBI:29105"/>
    </ligand>
</feature>
<organism evidence="16 17">
    <name type="scientific">Deinococcus xinjiangensis</name>
    <dbReference type="NCBI Taxonomy" id="457454"/>
    <lineage>
        <taxon>Bacteria</taxon>
        <taxon>Thermotogati</taxon>
        <taxon>Deinococcota</taxon>
        <taxon>Deinococci</taxon>
        <taxon>Deinococcales</taxon>
        <taxon>Deinococcaceae</taxon>
        <taxon>Deinococcus</taxon>
    </lineage>
</organism>
<keyword evidence="7 13" id="KW-0276">Fatty acid metabolism</keyword>
<evidence type="ECO:0000256" key="6">
    <source>
        <dbReference type="ARBA" id="ARBA00022771"/>
    </source>
</evidence>
<comment type="subcellular location">
    <subcellularLocation>
        <location evidence="1 13">Cytoplasm</location>
    </subcellularLocation>
</comment>
<comment type="function">
    <text evidence="12 13">Component of the acetyl coenzyme A carboxylase (ACC) complex. Biotin carboxylase (BC) catalyzes the carboxylation of biotin on its carrier protein (BCCP) and then the CO(2) group is transferred by the transcarboxylase to acetyl-CoA to form malonyl-CoA.</text>
</comment>
<evidence type="ECO:0000256" key="4">
    <source>
        <dbReference type="ARBA" id="ARBA00022723"/>
    </source>
</evidence>
<feature type="binding site" evidence="13">
    <location>
        <position position="28"/>
    </location>
    <ligand>
        <name>Zn(2+)</name>
        <dbReference type="ChEBI" id="CHEBI:29105"/>
    </ligand>
</feature>
<dbReference type="SUPFAM" id="SSF52096">
    <property type="entry name" value="ClpP/crotonase"/>
    <property type="match status" value="1"/>
</dbReference>
<dbReference type="InterPro" id="IPR041010">
    <property type="entry name" value="Znf-ACC"/>
</dbReference>
<keyword evidence="10 13" id="KW-0443">Lipid metabolism</keyword>
<dbReference type="InterPro" id="IPR034733">
    <property type="entry name" value="AcCoA_carboxyl_beta"/>
</dbReference>
<evidence type="ECO:0000259" key="15">
    <source>
        <dbReference type="PROSITE" id="PS50980"/>
    </source>
</evidence>
<proteinExistence type="inferred from homology"/>
<dbReference type="Pfam" id="PF17848">
    <property type="entry name" value="Zn_ribbon_ACC"/>
    <property type="match status" value="1"/>
</dbReference>
<dbReference type="PANTHER" id="PTHR42995">
    <property type="entry name" value="ACETYL-COENZYME A CARBOXYLASE CARBOXYL TRANSFERASE SUBUNIT BETA, CHLOROPLASTIC"/>
    <property type="match status" value="1"/>
</dbReference>
<dbReference type="Pfam" id="PF01039">
    <property type="entry name" value="Carboxyl_trans"/>
    <property type="match status" value="1"/>
</dbReference>
<dbReference type="InterPro" id="IPR029045">
    <property type="entry name" value="ClpP/crotonase-like_dom_sf"/>
</dbReference>
<feature type="binding site" evidence="13">
    <location>
        <position position="31"/>
    </location>
    <ligand>
        <name>Zn(2+)</name>
        <dbReference type="ChEBI" id="CHEBI:29105"/>
    </ligand>
</feature>
<keyword evidence="2 13" id="KW-0444">Lipid biosynthesis</keyword>
<dbReference type="Proteomes" id="UP001458946">
    <property type="component" value="Unassembled WGS sequence"/>
</dbReference>
<dbReference type="PROSITE" id="PS00028">
    <property type="entry name" value="ZINC_FINGER_C2H2_1"/>
    <property type="match status" value="1"/>
</dbReference>
<keyword evidence="11 13" id="KW-0275">Fatty acid biosynthesis</keyword>
<evidence type="ECO:0000256" key="7">
    <source>
        <dbReference type="ARBA" id="ARBA00022832"/>
    </source>
</evidence>
<evidence type="ECO:0000256" key="8">
    <source>
        <dbReference type="ARBA" id="ARBA00022833"/>
    </source>
</evidence>
<dbReference type="HAMAP" id="MF_01395">
    <property type="entry name" value="AcetylCoA_CT_beta"/>
    <property type="match status" value="1"/>
</dbReference>
<sequence length="306" mass="33200">MALDRFFRRRRPQQQQATTDTPDLWTQCPACKEGLYNRDLEANAFVCPKCGHHLRLDAQRRVHVLIDHGSFRQLSGKVYPTDPLEFKDTEPYSARLSRAQEKTGRPDAILTGTGTIEGLPITVAIMDFAFSGGSMGSVVGEEISRAAEYAAQHGTPLIIVSASGGARMQESALSLMQMAKTTVALELLAERGLPYISVLSDPTTGGVTASFATIADVILAEPGALIGFAGPRVIQQTIRQNLPEGFQRSEFLLEHGMVDDVVDRREQRHYIATLLGVLLRKPPVEKAPDKGTDKGTDAKDEAGAGA</sequence>
<accession>A0ABP9VA12</accession>
<evidence type="ECO:0000256" key="13">
    <source>
        <dbReference type="HAMAP-Rule" id="MF_01395"/>
    </source>
</evidence>
<keyword evidence="13" id="KW-0963">Cytoplasm</keyword>
<evidence type="ECO:0000256" key="9">
    <source>
        <dbReference type="ARBA" id="ARBA00022840"/>
    </source>
</evidence>
<name>A0ABP9VA12_9DEIO</name>
<comment type="cofactor">
    <cofactor evidence="13">
        <name>Zn(2+)</name>
        <dbReference type="ChEBI" id="CHEBI:29105"/>
    </cofactor>
    <text evidence="13">Binds 1 zinc ion per subunit.</text>
</comment>
<evidence type="ECO:0000313" key="17">
    <source>
        <dbReference type="Proteomes" id="UP001458946"/>
    </source>
</evidence>